<feature type="binding site" evidence="2">
    <location>
        <position position="622"/>
    </location>
    <ligand>
        <name>ATP</name>
        <dbReference type="ChEBI" id="CHEBI:30616"/>
    </ligand>
</feature>
<dbReference type="PANTHER" id="PTHR24120:SF4">
    <property type="entry name" value="GH07239P"/>
    <property type="match status" value="1"/>
</dbReference>
<dbReference type="InterPro" id="IPR011009">
    <property type="entry name" value="Kinase-like_dom_sf"/>
</dbReference>
<protein>
    <submittedName>
        <fullName evidence="5">Kinase, NEK</fullName>
    </submittedName>
</protein>
<dbReference type="PROSITE" id="PS50088">
    <property type="entry name" value="ANK_REPEAT"/>
    <property type="match status" value="1"/>
</dbReference>
<comment type="caution">
    <text evidence="5">The sequence shown here is derived from an EMBL/GenBank/DDBJ whole genome shotgun (WGS) entry which is preliminary data.</text>
</comment>
<dbReference type="PROSITE" id="PS50297">
    <property type="entry name" value="ANK_REP_REGION"/>
    <property type="match status" value="1"/>
</dbReference>
<dbReference type="GO" id="GO:0005524">
    <property type="term" value="F:ATP binding"/>
    <property type="evidence" value="ECO:0007669"/>
    <property type="project" value="UniProtKB-UniRule"/>
</dbReference>
<evidence type="ECO:0000313" key="5">
    <source>
        <dbReference type="EMBL" id="TNJ27820.1"/>
    </source>
</evidence>
<feature type="region of interest" description="Disordered" evidence="3">
    <location>
        <begin position="407"/>
        <end position="458"/>
    </location>
</feature>
<dbReference type="Pfam" id="PF00069">
    <property type="entry name" value="Pkinase"/>
    <property type="match status" value="2"/>
</dbReference>
<dbReference type="InterPro" id="IPR000719">
    <property type="entry name" value="Prot_kinase_dom"/>
</dbReference>
<dbReference type="EMBL" id="VDLU01000003">
    <property type="protein sequence ID" value="TNJ27820.1"/>
    <property type="molecule type" value="Genomic_DNA"/>
</dbReference>
<dbReference type="OrthoDB" id="7464126at2759"/>
<dbReference type="SUPFAM" id="SSF48403">
    <property type="entry name" value="Ankyrin repeat"/>
    <property type="match status" value="2"/>
</dbReference>
<dbReference type="InterPro" id="IPR036770">
    <property type="entry name" value="Ankyrin_rpt-contain_sf"/>
</dbReference>
<name>A0A4Z1SQ70_GIAMU</name>
<dbReference type="PROSITE" id="PS00107">
    <property type="entry name" value="PROTEIN_KINASE_ATP"/>
    <property type="match status" value="1"/>
</dbReference>
<dbReference type="InterPro" id="IPR002110">
    <property type="entry name" value="Ankyrin_rpt"/>
</dbReference>
<keyword evidence="1" id="KW-0040">ANK repeat</keyword>
<evidence type="ECO:0000256" key="2">
    <source>
        <dbReference type="PROSITE-ProRule" id="PRU10141"/>
    </source>
</evidence>
<dbReference type="PANTHER" id="PTHR24120">
    <property type="entry name" value="GH07239P"/>
    <property type="match status" value="1"/>
</dbReference>
<dbReference type="SUPFAM" id="SSF56112">
    <property type="entry name" value="Protein kinase-like (PK-like)"/>
    <property type="match status" value="2"/>
</dbReference>
<feature type="domain" description="Protein kinase" evidence="4">
    <location>
        <begin position="843"/>
        <end position="1096"/>
    </location>
</feature>
<keyword evidence="5" id="KW-0418">Kinase</keyword>
<feature type="domain" description="Protein kinase" evidence="4">
    <location>
        <begin position="595"/>
        <end position="850"/>
    </location>
</feature>
<evidence type="ECO:0000313" key="6">
    <source>
        <dbReference type="Proteomes" id="UP000315496"/>
    </source>
</evidence>
<evidence type="ECO:0000259" key="4">
    <source>
        <dbReference type="PROSITE" id="PS50011"/>
    </source>
</evidence>
<evidence type="ECO:0000256" key="3">
    <source>
        <dbReference type="SAM" id="MobiDB-lite"/>
    </source>
</evidence>
<dbReference type="InterPro" id="IPR017441">
    <property type="entry name" value="Protein_kinase_ATP_BS"/>
</dbReference>
<organism evidence="5 6">
    <name type="scientific">Giardia muris</name>
    <dbReference type="NCBI Taxonomy" id="5742"/>
    <lineage>
        <taxon>Eukaryota</taxon>
        <taxon>Metamonada</taxon>
        <taxon>Diplomonadida</taxon>
        <taxon>Hexamitidae</taxon>
        <taxon>Giardiinae</taxon>
        <taxon>Giardia</taxon>
    </lineage>
</organism>
<dbReference type="CDD" id="cd00180">
    <property type="entry name" value="PKc"/>
    <property type="match status" value="1"/>
</dbReference>
<dbReference type="GO" id="GO:0004672">
    <property type="term" value="F:protein kinase activity"/>
    <property type="evidence" value="ECO:0007669"/>
    <property type="project" value="InterPro"/>
</dbReference>
<keyword evidence="2" id="KW-0547">Nucleotide-binding</keyword>
<keyword evidence="5" id="KW-0808">Transferase</keyword>
<dbReference type="CDD" id="cd14014">
    <property type="entry name" value="STKc_PknB_like"/>
    <property type="match status" value="1"/>
</dbReference>
<dbReference type="Gene3D" id="1.25.40.20">
    <property type="entry name" value="Ankyrin repeat-containing domain"/>
    <property type="match status" value="5"/>
</dbReference>
<dbReference type="AlphaFoldDB" id="A0A4Z1SQ70"/>
<dbReference type="VEuPathDB" id="GiardiaDB:GMRT_12630"/>
<dbReference type="PROSITE" id="PS50011">
    <property type="entry name" value="PROTEIN_KINASE_DOM"/>
    <property type="match status" value="2"/>
</dbReference>
<keyword evidence="2" id="KW-0067">ATP-binding</keyword>
<dbReference type="Gene3D" id="1.10.510.10">
    <property type="entry name" value="Transferase(Phosphotransferase) domain 1"/>
    <property type="match status" value="2"/>
</dbReference>
<sequence>MSDTALMEAAERGNLEGVKRNLNQVGKQGGYGETALIRAAINGHANCIPLLEKEIGMQNNWGWTALMYAAFNGNADCARLLLLEAGKQTTKEYNDFPSGTTALMMAAHQNHPEVVKLLLPHEQGLKDSKGHSAQWHANNSSWGGNFTRVRKLLKNEGSKRAPPPPKESVFLHICTVAGDVEGVRKYVSHARYQDPTGMTALMLAAEKGYVDCIPLLKGELRMQNNEGETALMLAVRQGHADCIHLLEEEAGMQDKGGWTALMHAAYNGHSNCIPLLKEEVEKKNNSGQTALMKAAMVGHFNFIPLLEKEIGKQDSSGWTALMFAAFYGKTDCIRHLLSETGKQATKNCNGFPPGATALMLAARRNHPKIVELLLPYEQGLKDSKEHTAKQYAKKKKKGNSTRIIQLLEKEGTERIPPPSPGLTSQERINKLTAENESLKKELSQPEGKTSSLENPPTRTKETLISAAIQGDLDALRRHLDQAGQKDSSGMTALMHAASRGQTEVVRLLRPLEARLQDGRGWTALMHAVRGGHEECVGLLLLEQDIADMEHDSPEDIATKSYEEADGERKVVYKKIVSLLEKKSQLPRLPKNLSGYHLTAVLGKGTFGAVYAGHGNGRNVAVKVVNLGGHDDKGREMLRREAEILLSIDHPNIIRCLGTGEDSLEDIFVLVTELCCGDLHGEMDRRRKARSSYSDQEVWRMVREVADALTYLHKKRHVHRDLKPANILLSSDGRCVLGDFGIARTLGDSSWMATHAGTQPYMAPEIHQGENYNKSVDVWALGVVAYEMCTGRLPFRNVAAIIEEMAAPSLEGRPSDLAAFISRMLSKDPKDRPTAKDVWVVAEEENAKAMILSLFSESMKQHYSLKTSFEGRPNTFKAVDSMNKPCMIEVVPHPEGPSLLNSPTELKDLRHQNVLEYSCVIDDGKGRVFIVTAWHPSTLQDAMTRRLGNGEIKQHLRQLALGLEYLHGKGIVLRSICPKSVLLSDDGECILGGLDCASFISDAPCKPVGETLRRPPEMQQGRTSYRPSADIWALGLLAYELCTGRLPFTTEEQVARMDAPPPEERDQDLVTLVLRMLEKNPERRPTAQEVVRTLRRR</sequence>
<keyword evidence="6" id="KW-1185">Reference proteome</keyword>
<proteinExistence type="predicted"/>
<dbReference type="Pfam" id="PF12796">
    <property type="entry name" value="Ank_2"/>
    <property type="match status" value="4"/>
</dbReference>
<dbReference type="Proteomes" id="UP000315496">
    <property type="component" value="Chromosome 3"/>
</dbReference>
<accession>A0A4Z1SQ70</accession>
<evidence type="ECO:0000256" key="1">
    <source>
        <dbReference type="PROSITE-ProRule" id="PRU00023"/>
    </source>
</evidence>
<gene>
    <name evidence="5" type="ORF">GMRT_12630</name>
</gene>
<feature type="repeat" description="ANK" evidence="1">
    <location>
        <begin position="98"/>
        <end position="119"/>
    </location>
</feature>
<dbReference type="SMART" id="SM00220">
    <property type="entry name" value="S_TKc"/>
    <property type="match status" value="2"/>
</dbReference>
<feature type="compositionally biased region" description="Polar residues" evidence="3">
    <location>
        <begin position="446"/>
        <end position="457"/>
    </location>
</feature>
<dbReference type="SMART" id="SM00248">
    <property type="entry name" value="ANK"/>
    <property type="match status" value="12"/>
</dbReference>
<dbReference type="Pfam" id="PF00023">
    <property type="entry name" value="Ank"/>
    <property type="match status" value="1"/>
</dbReference>
<reference evidence="5 6" key="1">
    <citation type="submission" date="2019-05" db="EMBL/GenBank/DDBJ databases">
        <title>The compact genome of Giardia muris reveals important steps in the evolution of intestinal protozoan parasites.</title>
        <authorList>
            <person name="Xu F."/>
            <person name="Jimenez-Gonzalez A."/>
            <person name="Einarsson E."/>
            <person name="Astvaldsson A."/>
            <person name="Peirasmaki D."/>
            <person name="Eckmann L."/>
            <person name="Andersson J.O."/>
            <person name="Svard S.G."/>
            <person name="Jerlstrom-Hultqvist J."/>
        </authorList>
    </citation>
    <scope>NUCLEOTIDE SEQUENCE [LARGE SCALE GENOMIC DNA]</scope>
    <source>
        <strain evidence="5 6">Roberts-Thomson</strain>
    </source>
</reference>